<keyword evidence="1" id="KW-0343">GTPase activation</keyword>
<feature type="compositionally biased region" description="Basic residues" evidence="2">
    <location>
        <begin position="202"/>
        <end position="218"/>
    </location>
</feature>
<feature type="compositionally biased region" description="Polar residues" evidence="2">
    <location>
        <begin position="164"/>
        <end position="179"/>
    </location>
</feature>
<dbReference type="Gene3D" id="1.10.506.10">
    <property type="entry name" value="GTPase Activation - p120gap, domain 1"/>
    <property type="match status" value="1"/>
</dbReference>
<accession>A0ABQ8Z846</accession>
<feature type="domain" description="Calponin-homology (CH)" evidence="4">
    <location>
        <begin position="25"/>
        <end position="130"/>
    </location>
</feature>
<proteinExistence type="predicted"/>
<feature type="compositionally biased region" description="Basic and acidic residues" evidence="2">
    <location>
        <begin position="181"/>
        <end position="198"/>
    </location>
</feature>
<evidence type="ECO:0000259" key="4">
    <source>
        <dbReference type="PROSITE" id="PS50021"/>
    </source>
</evidence>
<keyword evidence="6" id="KW-1185">Reference proteome</keyword>
<reference evidence="5" key="1">
    <citation type="submission" date="2022-08" db="EMBL/GenBank/DDBJ databases">
        <title>Novel sulfate-reducing endosymbionts in the free-living metamonad Anaeramoeba.</title>
        <authorList>
            <person name="Jerlstrom-Hultqvist J."/>
            <person name="Cepicka I."/>
            <person name="Gallot-Lavallee L."/>
            <person name="Salas-Leiva D."/>
            <person name="Curtis B.A."/>
            <person name="Zahonova K."/>
            <person name="Pipaliya S."/>
            <person name="Dacks J."/>
            <person name="Roger A.J."/>
        </authorList>
    </citation>
    <scope>NUCLEOTIDE SEQUENCE</scope>
    <source>
        <strain evidence="5">Schooner1</strain>
    </source>
</reference>
<dbReference type="Pfam" id="PF00616">
    <property type="entry name" value="RasGAP"/>
    <property type="match status" value="1"/>
</dbReference>
<dbReference type="EMBL" id="JAOAOG010000036">
    <property type="protein sequence ID" value="KAJ6252990.1"/>
    <property type="molecule type" value="Genomic_DNA"/>
</dbReference>
<dbReference type="InterPro" id="IPR036872">
    <property type="entry name" value="CH_dom_sf"/>
</dbReference>
<dbReference type="InterPro" id="IPR001936">
    <property type="entry name" value="RasGAP_dom"/>
</dbReference>
<dbReference type="Pfam" id="PF00307">
    <property type="entry name" value="CH"/>
    <property type="match status" value="1"/>
</dbReference>
<sequence>MTSLEREFSQCLEKISKYSSKTVDDDPIPHLLSWVNQKLEQSKQKKKIILRSFSSMNDCKNLCILFDVLYPNNEFDLAAKKRSKSKRVQNFIQLTEKLLPEIQIPDKKELMSKDSKVFIVLITKLFLKEKEESYKKTRRNTPIPQKVKKTNLSDSKSKLKSGKPRQNSNFQQITQVSSSEEQEKEKENEKPETKEHDFNVTSKKKRKKKKQKPKRKKQLVSFDKAFTANYDFDLPKENETKNNSNEESKSNTNNSSNSVSSEEPEMIDIDDLPPIPNEMDFEIDLINNQSSTEEPVVEKKKSEEHQLLSKYATVGKDLLSQLVSNHQNVLTSIKNIGQILPDLIPIYADLQKQLVLMGSLEPMKEFNEISSQLILTQTFWRILKSFKLTNVDHEFQTELKKIVYSAETGNELTTSKFLEKVVNKCKETKIITEESSEASSSIYALINQYFYSTVMKMRLAHDITSRLCKYKILSISINSDEFEKIRNKIYLAFDRYMPGFVDFNESKQAVITLFQMLNLSKQIKNKDITKLLNEAREEAIGRTLYFIINRYYGQKFGDMIINFFEDKQQGIARKRLYHSLILPMCRDALSKYMSTEDADNLVFSIQSAICKKNGNQYSQELIAFLDSVGLVLPFAEVAITHEVLKNPSAGTLFRSNDVNSKVISKYSKLIGDNYLIKTLGPVFTEMLDKNITCEIDPKIVTNEEEREENLKNFKHYFCLIMETIFDSVPNIPPELRMLCSYYKRITNLKFPNQVLSTVGGFVFLRFLCPAMVTPVKHGLYKGTINKNQRRSLMLLSSATQALSNGVMFSQSRGYMMPINEVIEKYFDKRNEFLTKISSSRGFSKKLLYVPISLKYDFPNPKILSTSVRKHFTSPKGKKISPLGFASNLLADVEKYLTLDLTQLGLPYFSLIFEKMKNITSIIDNLTKSLNPVEFLIDRILDSEETMSFIMGNKKQTNTFKRKSRKLLMKVKGKKDD</sequence>
<dbReference type="SMART" id="SM00323">
    <property type="entry name" value="RasGAP"/>
    <property type="match status" value="1"/>
</dbReference>
<evidence type="ECO:0000256" key="1">
    <source>
        <dbReference type="ARBA" id="ARBA00022468"/>
    </source>
</evidence>
<evidence type="ECO:0000313" key="5">
    <source>
        <dbReference type="EMBL" id="KAJ6252990.1"/>
    </source>
</evidence>
<name>A0ABQ8Z846_9EUKA</name>
<dbReference type="SUPFAM" id="SSF47576">
    <property type="entry name" value="Calponin-homology domain, CH-domain"/>
    <property type="match status" value="1"/>
</dbReference>
<dbReference type="PANTHER" id="PTHR10194:SF60">
    <property type="entry name" value="RAS GTPASE-ACTIVATING PROTEIN RASKOL"/>
    <property type="match status" value="1"/>
</dbReference>
<dbReference type="InterPro" id="IPR008936">
    <property type="entry name" value="Rho_GTPase_activation_prot"/>
</dbReference>
<feature type="compositionally biased region" description="Low complexity" evidence="2">
    <location>
        <begin position="250"/>
        <end position="261"/>
    </location>
</feature>
<dbReference type="PANTHER" id="PTHR10194">
    <property type="entry name" value="RAS GTPASE-ACTIVATING PROTEINS"/>
    <property type="match status" value="1"/>
</dbReference>
<dbReference type="InterPro" id="IPR001715">
    <property type="entry name" value="CH_dom"/>
</dbReference>
<organism evidence="5 6">
    <name type="scientific">Anaeramoeba flamelloides</name>
    <dbReference type="NCBI Taxonomy" id="1746091"/>
    <lineage>
        <taxon>Eukaryota</taxon>
        <taxon>Metamonada</taxon>
        <taxon>Anaeramoebidae</taxon>
        <taxon>Anaeramoeba</taxon>
    </lineage>
</organism>
<dbReference type="Proteomes" id="UP001150062">
    <property type="component" value="Unassembled WGS sequence"/>
</dbReference>
<dbReference type="InterPro" id="IPR039360">
    <property type="entry name" value="Ras_GTPase"/>
</dbReference>
<gene>
    <name evidence="5" type="ORF">M0813_13694</name>
</gene>
<evidence type="ECO:0000256" key="2">
    <source>
        <dbReference type="SAM" id="MobiDB-lite"/>
    </source>
</evidence>
<comment type="caution">
    <text evidence="5">The sequence shown here is derived from an EMBL/GenBank/DDBJ whole genome shotgun (WGS) entry which is preliminary data.</text>
</comment>
<feature type="compositionally biased region" description="Acidic residues" evidence="2">
    <location>
        <begin position="262"/>
        <end position="271"/>
    </location>
</feature>
<dbReference type="PROSITE" id="PS50018">
    <property type="entry name" value="RAS_GTPASE_ACTIV_2"/>
    <property type="match status" value="1"/>
</dbReference>
<dbReference type="Gene3D" id="1.10.418.10">
    <property type="entry name" value="Calponin-like domain"/>
    <property type="match status" value="1"/>
</dbReference>
<protein>
    <submittedName>
        <fullName evidence="5">Ras gtpase-activating protein</fullName>
    </submittedName>
</protein>
<feature type="region of interest" description="Disordered" evidence="2">
    <location>
        <begin position="233"/>
        <end position="274"/>
    </location>
</feature>
<feature type="region of interest" description="Disordered" evidence="2">
    <location>
        <begin position="133"/>
        <end position="221"/>
    </location>
</feature>
<dbReference type="SUPFAM" id="SSF48350">
    <property type="entry name" value="GTPase activation domain, GAP"/>
    <property type="match status" value="1"/>
</dbReference>
<dbReference type="PROSITE" id="PS50021">
    <property type="entry name" value="CH"/>
    <property type="match status" value="1"/>
</dbReference>
<feature type="domain" description="Ras-GAP" evidence="3">
    <location>
        <begin position="613"/>
        <end position="804"/>
    </location>
</feature>
<feature type="compositionally biased region" description="Basic and acidic residues" evidence="2">
    <location>
        <begin position="233"/>
        <end position="249"/>
    </location>
</feature>
<evidence type="ECO:0000259" key="3">
    <source>
        <dbReference type="PROSITE" id="PS50018"/>
    </source>
</evidence>
<evidence type="ECO:0000313" key="6">
    <source>
        <dbReference type="Proteomes" id="UP001150062"/>
    </source>
</evidence>